<evidence type="ECO:0000256" key="2">
    <source>
        <dbReference type="ARBA" id="ARBA00023015"/>
    </source>
</evidence>
<keyword evidence="9" id="KW-1185">Reference proteome</keyword>
<dbReference type="InterPro" id="IPR036638">
    <property type="entry name" value="HLH_DNA-bd_sf"/>
</dbReference>
<feature type="compositionally biased region" description="Polar residues" evidence="6">
    <location>
        <begin position="82"/>
        <end position="92"/>
    </location>
</feature>
<evidence type="ECO:0000256" key="3">
    <source>
        <dbReference type="ARBA" id="ARBA00023125"/>
    </source>
</evidence>
<evidence type="ECO:0000256" key="4">
    <source>
        <dbReference type="ARBA" id="ARBA00023163"/>
    </source>
</evidence>
<dbReference type="InterPro" id="IPR052207">
    <property type="entry name" value="Max-like/E-box_TFs"/>
</dbReference>
<dbReference type="GO" id="GO:0000978">
    <property type="term" value="F:RNA polymerase II cis-regulatory region sequence-specific DNA binding"/>
    <property type="evidence" value="ECO:0007669"/>
    <property type="project" value="TreeGrafter"/>
</dbReference>
<evidence type="ECO:0000313" key="8">
    <source>
        <dbReference type="EMBL" id="KIL71650.1"/>
    </source>
</evidence>
<dbReference type="HOGENOM" id="CLU_1074083_0_0_1"/>
<reference evidence="8 9" key="1">
    <citation type="submission" date="2014-04" db="EMBL/GenBank/DDBJ databases">
        <title>Evolutionary Origins and Diversification of the Mycorrhizal Mutualists.</title>
        <authorList>
            <consortium name="DOE Joint Genome Institute"/>
            <consortium name="Mycorrhizal Genomics Consortium"/>
            <person name="Kohler A."/>
            <person name="Kuo A."/>
            <person name="Nagy L.G."/>
            <person name="Floudas D."/>
            <person name="Copeland A."/>
            <person name="Barry K.W."/>
            <person name="Cichocki N."/>
            <person name="Veneault-Fourrey C."/>
            <person name="LaButti K."/>
            <person name="Lindquist E.A."/>
            <person name="Lipzen A."/>
            <person name="Lundell T."/>
            <person name="Morin E."/>
            <person name="Murat C."/>
            <person name="Riley R."/>
            <person name="Ohm R."/>
            <person name="Sun H."/>
            <person name="Tunlid A."/>
            <person name="Henrissat B."/>
            <person name="Grigoriev I.V."/>
            <person name="Hibbett D.S."/>
            <person name="Martin F."/>
        </authorList>
    </citation>
    <scope>NUCLEOTIDE SEQUENCE [LARGE SCALE GENOMIC DNA]</scope>
    <source>
        <strain evidence="8 9">Koide BX008</strain>
    </source>
</reference>
<proteinExistence type="predicted"/>
<sequence length="270" mass="29598">MSQSPLQQLSDFDFTFDPSLSNIFPNPPPLPASADLFSPAETTDLLGFLDAFGDFNWADLQNIETGANIEITYPEYTSLQNNGVTPYSNPHLNTAPEPSTRPKTNGTRRSTRRNPASTDDRHNTRSVGRERSTPSDKTSSPVIPTLESPTIASSAQSLLEVHYSGRSKQLLSTPQKRLNHIMSEQKRRNAIRDGYAQLISLLSPGGSAPAIGMPTRGRPKGSGSRGKGQSKGKSGVLFRAVEYCRWLEEGRDALREEVLRLEAAAGIRHH</sequence>
<keyword evidence="3" id="KW-0238">DNA-binding</keyword>
<dbReference type="Gene3D" id="4.10.280.10">
    <property type="entry name" value="Helix-loop-helix DNA-binding domain"/>
    <property type="match status" value="1"/>
</dbReference>
<evidence type="ECO:0000256" key="1">
    <source>
        <dbReference type="ARBA" id="ARBA00004123"/>
    </source>
</evidence>
<feature type="region of interest" description="Disordered" evidence="6">
    <location>
        <begin position="206"/>
        <end position="233"/>
    </location>
</feature>
<keyword evidence="4" id="KW-0804">Transcription</keyword>
<dbReference type="InParanoid" id="A0A0C2T6Q2"/>
<evidence type="ECO:0000256" key="5">
    <source>
        <dbReference type="ARBA" id="ARBA00023242"/>
    </source>
</evidence>
<accession>A0A0C2T6Q2</accession>
<feature type="domain" description="BHLH" evidence="7">
    <location>
        <begin position="175"/>
        <end position="247"/>
    </location>
</feature>
<dbReference type="PANTHER" id="PTHR15741:SF27">
    <property type="entry name" value="TRANSCRIPTION FACTOR AP-4"/>
    <property type="match status" value="1"/>
</dbReference>
<dbReference type="PANTHER" id="PTHR15741">
    <property type="entry name" value="BASIC HELIX-LOOP-HELIX ZIP TRANSCRIPTION FACTOR"/>
    <property type="match status" value="1"/>
</dbReference>
<dbReference type="STRING" id="946122.A0A0C2T6Q2"/>
<dbReference type="PROSITE" id="PS50888">
    <property type="entry name" value="BHLH"/>
    <property type="match status" value="1"/>
</dbReference>
<name>A0A0C2T6Q2_AMAMK</name>
<organism evidence="8 9">
    <name type="scientific">Amanita muscaria (strain Koide BX008)</name>
    <dbReference type="NCBI Taxonomy" id="946122"/>
    <lineage>
        <taxon>Eukaryota</taxon>
        <taxon>Fungi</taxon>
        <taxon>Dikarya</taxon>
        <taxon>Basidiomycota</taxon>
        <taxon>Agaricomycotina</taxon>
        <taxon>Agaricomycetes</taxon>
        <taxon>Agaricomycetidae</taxon>
        <taxon>Agaricales</taxon>
        <taxon>Pluteineae</taxon>
        <taxon>Amanitaceae</taxon>
        <taxon>Amanita</taxon>
    </lineage>
</organism>
<evidence type="ECO:0000259" key="7">
    <source>
        <dbReference type="PROSITE" id="PS50888"/>
    </source>
</evidence>
<keyword evidence="2" id="KW-0805">Transcription regulation</keyword>
<comment type="subcellular location">
    <subcellularLocation>
        <location evidence="1">Nucleus</location>
    </subcellularLocation>
</comment>
<dbReference type="Proteomes" id="UP000054549">
    <property type="component" value="Unassembled WGS sequence"/>
</dbReference>
<dbReference type="EMBL" id="KN818222">
    <property type="protein sequence ID" value="KIL71650.1"/>
    <property type="molecule type" value="Genomic_DNA"/>
</dbReference>
<evidence type="ECO:0000313" key="9">
    <source>
        <dbReference type="Proteomes" id="UP000054549"/>
    </source>
</evidence>
<keyword evidence="5" id="KW-0539">Nucleus</keyword>
<feature type="compositionally biased region" description="Polar residues" evidence="6">
    <location>
        <begin position="101"/>
        <end position="117"/>
    </location>
</feature>
<evidence type="ECO:0000256" key="6">
    <source>
        <dbReference type="SAM" id="MobiDB-lite"/>
    </source>
</evidence>
<feature type="compositionally biased region" description="Basic and acidic residues" evidence="6">
    <location>
        <begin position="118"/>
        <end position="134"/>
    </location>
</feature>
<dbReference type="InterPro" id="IPR011598">
    <property type="entry name" value="bHLH_dom"/>
</dbReference>
<dbReference type="GO" id="GO:0005634">
    <property type="term" value="C:nucleus"/>
    <property type="evidence" value="ECO:0007669"/>
    <property type="project" value="UniProtKB-SubCell"/>
</dbReference>
<dbReference type="SUPFAM" id="SSF47459">
    <property type="entry name" value="HLH, helix-loop-helix DNA-binding domain"/>
    <property type="match status" value="1"/>
</dbReference>
<dbReference type="GO" id="GO:0000981">
    <property type="term" value="F:DNA-binding transcription factor activity, RNA polymerase II-specific"/>
    <property type="evidence" value="ECO:0007669"/>
    <property type="project" value="TreeGrafter"/>
</dbReference>
<gene>
    <name evidence="8" type="ORF">M378DRAFT_155247</name>
</gene>
<dbReference type="OrthoDB" id="5778525at2759"/>
<dbReference type="GO" id="GO:0046983">
    <property type="term" value="F:protein dimerization activity"/>
    <property type="evidence" value="ECO:0007669"/>
    <property type="project" value="InterPro"/>
</dbReference>
<feature type="region of interest" description="Disordered" evidence="6">
    <location>
        <begin position="82"/>
        <end position="149"/>
    </location>
</feature>
<dbReference type="AlphaFoldDB" id="A0A0C2T6Q2"/>
<feature type="compositionally biased region" description="Polar residues" evidence="6">
    <location>
        <begin position="135"/>
        <end position="149"/>
    </location>
</feature>
<dbReference type="Pfam" id="PF00010">
    <property type="entry name" value="HLH"/>
    <property type="match status" value="1"/>
</dbReference>
<protein>
    <recommendedName>
        <fullName evidence="7">BHLH domain-containing protein</fullName>
    </recommendedName>
</protein>